<dbReference type="HAMAP" id="MF_00692">
    <property type="entry name" value="SelO"/>
    <property type="match status" value="1"/>
</dbReference>
<comment type="cofactor">
    <cofactor evidence="8">
        <name>Mg(2+)</name>
        <dbReference type="ChEBI" id="CHEBI:18420"/>
    </cofactor>
    <cofactor evidence="8">
        <name>Mn(2+)</name>
        <dbReference type="ChEBI" id="CHEBI:29035"/>
    </cofactor>
</comment>
<dbReference type="GO" id="GO:0030145">
    <property type="term" value="F:manganese ion binding"/>
    <property type="evidence" value="ECO:0007669"/>
    <property type="project" value="UniProtKB-UniRule"/>
</dbReference>
<comment type="catalytic activity">
    <reaction evidence="8">
        <text>L-seryl-[protein] + ATP = 3-O-(5'-adenylyl)-L-seryl-[protein] + diphosphate</text>
        <dbReference type="Rhea" id="RHEA:58120"/>
        <dbReference type="Rhea" id="RHEA-COMP:9863"/>
        <dbReference type="Rhea" id="RHEA-COMP:15073"/>
        <dbReference type="ChEBI" id="CHEBI:29999"/>
        <dbReference type="ChEBI" id="CHEBI:30616"/>
        <dbReference type="ChEBI" id="CHEBI:33019"/>
        <dbReference type="ChEBI" id="CHEBI:142516"/>
        <dbReference type="EC" id="2.7.7.108"/>
    </reaction>
</comment>
<keyword evidence="7 8" id="KW-0460">Magnesium</keyword>
<dbReference type="PANTHER" id="PTHR12153:SF15">
    <property type="entry name" value="PROTEIN ADENYLYLTRANSFERASE SELO, MITOCHONDRIAL"/>
    <property type="match status" value="1"/>
</dbReference>
<comment type="catalytic activity">
    <reaction evidence="8">
        <text>L-tyrosyl-[protein] + UTP = O-(5'-uridylyl)-L-tyrosyl-[protein] + diphosphate</text>
        <dbReference type="Rhea" id="RHEA:83887"/>
        <dbReference type="Rhea" id="RHEA-COMP:10136"/>
        <dbReference type="Rhea" id="RHEA-COMP:20238"/>
        <dbReference type="ChEBI" id="CHEBI:33019"/>
        <dbReference type="ChEBI" id="CHEBI:46398"/>
        <dbReference type="ChEBI" id="CHEBI:46858"/>
        <dbReference type="ChEBI" id="CHEBI:90602"/>
    </reaction>
</comment>
<dbReference type="Pfam" id="PF02696">
    <property type="entry name" value="SelO"/>
    <property type="match status" value="1"/>
</dbReference>
<feature type="binding site" evidence="8">
    <location>
        <position position="266"/>
    </location>
    <ligand>
        <name>Mg(2+)</name>
        <dbReference type="ChEBI" id="CHEBI:18420"/>
    </ligand>
</feature>
<feature type="active site" description="Proton acceptor" evidence="8">
    <location>
        <position position="256"/>
    </location>
</feature>
<feature type="binding site" evidence="8">
    <location>
        <position position="180"/>
    </location>
    <ligand>
        <name>ATP</name>
        <dbReference type="ChEBI" id="CHEBI:30616"/>
    </ligand>
</feature>
<keyword evidence="10" id="KW-1185">Reference proteome</keyword>
<dbReference type="EC" id="2.7.7.-" evidence="8"/>
<keyword evidence="6 8" id="KW-0067">ATP-binding</keyword>
<evidence type="ECO:0000313" key="10">
    <source>
        <dbReference type="Proteomes" id="UP000267798"/>
    </source>
</evidence>
<dbReference type="OrthoDB" id="9773505at2"/>
<evidence type="ECO:0000256" key="7">
    <source>
        <dbReference type="ARBA" id="ARBA00022842"/>
    </source>
</evidence>
<evidence type="ECO:0000256" key="8">
    <source>
        <dbReference type="HAMAP-Rule" id="MF_00692"/>
    </source>
</evidence>
<protein>
    <recommendedName>
        <fullName evidence="8">Protein nucleotidyltransferase YdiU</fullName>
        <ecNumber evidence="8">2.7.7.-</ecNumber>
    </recommendedName>
    <alternativeName>
        <fullName evidence="8">Protein adenylyltransferase YdiU</fullName>
        <ecNumber evidence="8">2.7.7.108</ecNumber>
    </alternativeName>
    <alternativeName>
        <fullName evidence="8">Protein uridylyltransferase YdiU</fullName>
        <ecNumber evidence="8">2.7.7.-</ecNumber>
    </alternativeName>
</protein>
<accession>A0A3A6PM66</accession>
<sequence length="491" mass="53862">MTAKNTNINAGWNFDNSYAGLPEMFYSRIEPNPVADPGLVVLNEPLAAALGLDAEALKSGEGVAAFAGNEMPEGSLPLAEAYAGHQFGHFTMLGDGRAMLIGEQITPAGERFDIQLKGSGRTPYSRGGDGRAALGPMLREYIISEAMHGLGIPTTRSLAVVTTGEPVYRETVLPGAVLTRVAASHIRVGTFQYAAGGGTIDDLRALADYTWNRHYADADPGGNRYLALLKEVIKRQGELIAKWQLAGFIHGVMNTDNMALSGETIDYGPCAFMDAYDPATVFSSIDKQGRYAYGNQPNIAAWNLARLAEALLPLLHEEEEKAIELAEEAIKGFVDSFYSRWMNGMRAKLGLFHEEPEDELLVKALLDVMREHQADYTNTFKALTIGKLEDVAMSDVEGFREWHARWQERLSSQPESAEEARQLMMNSNPAVIPRNHRVEEALKAAVETGDLSVMHKLIAVLRNPYAHTPEQEEYAALSEPSAHPYRTFCGT</sequence>
<evidence type="ECO:0000313" key="9">
    <source>
        <dbReference type="EMBL" id="RJX37163.1"/>
    </source>
</evidence>
<comment type="catalytic activity">
    <reaction evidence="8">
        <text>L-threonyl-[protein] + ATP = 3-O-(5'-adenylyl)-L-threonyl-[protein] + diphosphate</text>
        <dbReference type="Rhea" id="RHEA:54292"/>
        <dbReference type="Rhea" id="RHEA-COMP:11060"/>
        <dbReference type="Rhea" id="RHEA-COMP:13847"/>
        <dbReference type="ChEBI" id="CHEBI:30013"/>
        <dbReference type="ChEBI" id="CHEBI:30616"/>
        <dbReference type="ChEBI" id="CHEBI:33019"/>
        <dbReference type="ChEBI" id="CHEBI:138113"/>
        <dbReference type="EC" id="2.7.7.108"/>
    </reaction>
</comment>
<feature type="binding site" evidence="8">
    <location>
        <position position="266"/>
    </location>
    <ligand>
        <name>ATP</name>
        <dbReference type="ChEBI" id="CHEBI:30616"/>
    </ligand>
</feature>
<dbReference type="RefSeq" id="WP_120114160.1">
    <property type="nucleotide sequence ID" value="NZ_QXQB01000007.1"/>
</dbReference>
<evidence type="ECO:0000256" key="1">
    <source>
        <dbReference type="ARBA" id="ARBA00009747"/>
    </source>
</evidence>
<evidence type="ECO:0000256" key="2">
    <source>
        <dbReference type="ARBA" id="ARBA00022679"/>
    </source>
</evidence>
<gene>
    <name evidence="8" type="primary">ydiU</name>
    <name evidence="8" type="synonym">selO</name>
    <name evidence="9" type="ORF">D3P09_24995</name>
</gene>
<dbReference type="GO" id="GO:0005524">
    <property type="term" value="F:ATP binding"/>
    <property type="evidence" value="ECO:0007669"/>
    <property type="project" value="UniProtKB-UniRule"/>
</dbReference>
<feature type="binding site" evidence="8">
    <location>
        <position position="187"/>
    </location>
    <ligand>
        <name>ATP</name>
        <dbReference type="ChEBI" id="CHEBI:30616"/>
    </ligand>
</feature>
<evidence type="ECO:0000256" key="4">
    <source>
        <dbReference type="ARBA" id="ARBA00022723"/>
    </source>
</evidence>
<evidence type="ECO:0000256" key="3">
    <source>
        <dbReference type="ARBA" id="ARBA00022695"/>
    </source>
</evidence>
<comment type="catalytic activity">
    <reaction evidence="8">
        <text>L-tyrosyl-[protein] + ATP = O-(5'-adenylyl)-L-tyrosyl-[protein] + diphosphate</text>
        <dbReference type="Rhea" id="RHEA:54288"/>
        <dbReference type="Rhea" id="RHEA-COMP:10136"/>
        <dbReference type="Rhea" id="RHEA-COMP:13846"/>
        <dbReference type="ChEBI" id="CHEBI:30616"/>
        <dbReference type="ChEBI" id="CHEBI:33019"/>
        <dbReference type="ChEBI" id="CHEBI:46858"/>
        <dbReference type="ChEBI" id="CHEBI:83624"/>
        <dbReference type="EC" id="2.7.7.108"/>
    </reaction>
</comment>
<comment type="caution">
    <text evidence="9">The sequence shown here is derived from an EMBL/GenBank/DDBJ whole genome shotgun (WGS) entry which is preliminary data.</text>
</comment>
<comment type="catalytic activity">
    <reaction evidence="8">
        <text>L-seryl-[protein] + UTP = O-(5'-uridylyl)-L-seryl-[protein] + diphosphate</text>
        <dbReference type="Rhea" id="RHEA:64604"/>
        <dbReference type="Rhea" id="RHEA-COMP:9863"/>
        <dbReference type="Rhea" id="RHEA-COMP:16635"/>
        <dbReference type="ChEBI" id="CHEBI:29999"/>
        <dbReference type="ChEBI" id="CHEBI:33019"/>
        <dbReference type="ChEBI" id="CHEBI:46398"/>
        <dbReference type="ChEBI" id="CHEBI:156051"/>
    </reaction>
</comment>
<reference evidence="9 10" key="1">
    <citation type="submission" date="2018-09" db="EMBL/GenBank/DDBJ databases">
        <title>Paenibacillus aracenensis nov. sp. isolated from a cave in southern Spain.</title>
        <authorList>
            <person name="Jurado V."/>
            <person name="Gutierrez-Patricio S."/>
            <person name="Gonzalez-Pimentel J.L."/>
            <person name="Miller A.Z."/>
            <person name="Laiz L."/>
            <person name="Saiz-Jimenez C."/>
        </authorList>
    </citation>
    <scope>NUCLEOTIDE SEQUENCE [LARGE SCALE GENOMIC DNA]</scope>
    <source>
        <strain evidence="9 10">JCM 19203</strain>
    </source>
</reference>
<feature type="binding site" evidence="8">
    <location>
        <position position="130"/>
    </location>
    <ligand>
        <name>ATP</name>
        <dbReference type="ChEBI" id="CHEBI:30616"/>
    </ligand>
</feature>
<feature type="binding site" evidence="8">
    <location>
        <position position="257"/>
    </location>
    <ligand>
        <name>Mg(2+)</name>
        <dbReference type="ChEBI" id="CHEBI:18420"/>
    </ligand>
</feature>
<evidence type="ECO:0000256" key="6">
    <source>
        <dbReference type="ARBA" id="ARBA00022840"/>
    </source>
</evidence>
<keyword evidence="3 8" id="KW-0548">Nucleotidyltransferase</keyword>
<organism evidence="9 10">
    <name type="scientific">Paenibacillus pinisoli</name>
    <dbReference type="NCBI Taxonomy" id="1276110"/>
    <lineage>
        <taxon>Bacteria</taxon>
        <taxon>Bacillati</taxon>
        <taxon>Bacillota</taxon>
        <taxon>Bacilli</taxon>
        <taxon>Bacillales</taxon>
        <taxon>Paenibacillaceae</taxon>
        <taxon>Paenibacillus</taxon>
    </lineage>
</organism>
<dbReference type="EMBL" id="QXQB01000007">
    <property type="protein sequence ID" value="RJX37163.1"/>
    <property type="molecule type" value="Genomic_DNA"/>
</dbReference>
<keyword evidence="8" id="KW-0464">Manganese</keyword>
<feature type="binding site" evidence="8">
    <location>
        <position position="94"/>
    </location>
    <ligand>
        <name>ATP</name>
        <dbReference type="ChEBI" id="CHEBI:30616"/>
    </ligand>
</feature>
<evidence type="ECO:0000256" key="5">
    <source>
        <dbReference type="ARBA" id="ARBA00022741"/>
    </source>
</evidence>
<dbReference type="GO" id="GO:0000287">
    <property type="term" value="F:magnesium ion binding"/>
    <property type="evidence" value="ECO:0007669"/>
    <property type="project" value="UniProtKB-UniRule"/>
</dbReference>
<dbReference type="GO" id="GO:0070733">
    <property type="term" value="F:AMPylase activity"/>
    <property type="evidence" value="ECO:0007669"/>
    <property type="project" value="UniProtKB-EC"/>
</dbReference>
<comment type="similarity">
    <text evidence="1 8">Belongs to the SELO family.</text>
</comment>
<keyword evidence="5 8" id="KW-0547">Nucleotide-binding</keyword>
<comment type="function">
    <text evidence="8">Nucleotidyltransferase involved in the post-translational modification of proteins. It can catalyze the addition of adenosine monophosphate (AMP) or uridine monophosphate (UMP) to a protein, resulting in modifications known as AMPylation and UMPylation.</text>
</comment>
<feature type="binding site" evidence="8">
    <location>
        <position position="129"/>
    </location>
    <ligand>
        <name>ATP</name>
        <dbReference type="ChEBI" id="CHEBI:30616"/>
    </ligand>
</feature>
<proteinExistence type="inferred from homology"/>
<dbReference type="EC" id="2.7.7.108" evidence="8"/>
<name>A0A3A6PM66_9BACL</name>
<dbReference type="PANTHER" id="PTHR12153">
    <property type="entry name" value="SELENOPROTEIN O"/>
    <property type="match status" value="1"/>
</dbReference>
<dbReference type="InterPro" id="IPR003846">
    <property type="entry name" value="SelO"/>
</dbReference>
<keyword evidence="4 8" id="KW-0479">Metal-binding</keyword>
<comment type="catalytic activity">
    <reaction evidence="8">
        <text>L-histidyl-[protein] + UTP = N(tele)-(5'-uridylyl)-L-histidyl-[protein] + diphosphate</text>
        <dbReference type="Rhea" id="RHEA:83891"/>
        <dbReference type="Rhea" id="RHEA-COMP:9745"/>
        <dbReference type="Rhea" id="RHEA-COMP:20239"/>
        <dbReference type="ChEBI" id="CHEBI:29979"/>
        <dbReference type="ChEBI" id="CHEBI:33019"/>
        <dbReference type="ChEBI" id="CHEBI:46398"/>
        <dbReference type="ChEBI" id="CHEBI:233474"/>
    </reaction>
</comment>
<feature type="binding site" evidence="8">
    <location>
        <position position="96"/>
    </location>
    <ligand>
        <name>ATP</name>
        <dbReference type="ChEBI" id="CHEBI:30616"/>
    </ligand>
</feature>
<dbReference type="NCBIfam" id="NF000658">
    <property type="entry name" value="PRK00029.1"/>
    <property type="match status" value="1"/>
</dbReference>
<keyword evidence="2 8" id="KW-0808">Transferase</keyword>
<feature type="binding site" evidence="8">
    <location>
        <position position="117"/>
    </location>
    <ligand>
        <name>ATP</name>
        <dbReference type="ChEBI" id="CHEBI:30616"/>
    </ligand>
</feature>
<feature type="binding site" evidence="8">
    <location>
        <position position="97"/>
    </location>
    <ligand>
        <name>ATP</name>
        <dbReference type="ChEBI" id="CHEBI:30616"/>
    </ligand>
</feature>
<dbReference type="AlphaFoldDB" id="A0A3A6PM66"/>
<dbReference type="Proteomes" id="UP000267798">
    <property type="component" value="Unassembled WGS sequence"/>
</dbReference>